<evidence type="ECO:0000256" key="4">
    <source>
        <dbReference type="ARBA" id="ARBA00022989"/>
    </source>
</evidence>
<dbReference type="PANTHER" id="PTHR42718:SF9">
    <property type="entry name" value="MAJOR FACILITATOR SUPERFAMILY MULTIDRUG TRANSPORTER MFSC"/>
    <property type="match status" value="1"/>
</dbReference>
<organism evidence="9 10">
    <name type="scientific">Saccharopolyspora gloriosae</name>
    <dbReference type="NCBI Taxonomy" id="455344"/>
    <lineage>
        <taxon>Bacteria</taxon>
        <taxon>Bacillati</taxon>
        <taxon>Actinomycetota</taxon>
        <taxon>Actinomycetes</taxon>
        <taxon>Pseudonocardiales</taxon>
        <taxon>Pseudonocardiaceae</taxon>
        <taxon>Saccharopolyspora</taxon>
    </lineage>
</organism>
<keyword evidence="10" id="KW-1185">Reference proteome</keyword>
<keyword evidence="2" id="KW-0813">Transport</keyword>
<dbReference type="RefSeq" id="WP_184479773.1">
    <property type="nucleotide sequence ID" value="NZ_JACHIV010000001.1"/>
</dbReference>
<feature type="domain" description="Major facilitator superfamily (MFS) profile" evidence="8">
    <location>
        <begin position="15"/>
        <end position="394"/>
    </location>
</feature>
<feature type="transmembrane region" description="Helical" evidence="7">
    <location>
        <begin position="248"/>
        <end position="270"/>
    </location>
</feature>
<dbReference type="PANTHER" id="PTHR42718">
    <property type="entry name" value="MAJOR FACILITATOR SUPERFAMILY MULTIDRUG TRANSPORTER MFSC"/>
    <property type="match status" value="1"/>
</dbReference>
<gene>
    <name evidence="9" type="ORF">BJ969_003297</name>
</gene>
<feature type="transmembrane region" description="Helical" evidence="7">
    <location>
        <begin position="371"/>
        <end position="390"/>
    </location>
</feature>
<keyword evidence="5 7" id="KW-0472">Membrane</keyword>
<evidence type="ECO:0000313" key="10">
    <source>
        <dbReference type="Proteomes" id="UP000580474"/>
    </source>
</evidence>
<name>A0A840NLQ2_9PSEU</name>
<dbReference type="PROSITE" id="PS50850">
    <property type="entry name" value="MFS"/>
    <property type="match status" value="1"/>
</dbReference>
<evidence type="ECO:0000259" key="8">
    <source>
        <dbReference type="PROSITE" id="PS50850"/>
    </source>
</evidence>
<keyword evidence="3 7" id="KW-0812">Transmembrane</keyword>
<dbReference type="SUPFAM" id="SSF103473">
    <property type="entry name" value="MFS general substrate transporter"/>
    <property type="match status" value="1"/>
</dbReference>
<evidence type="ECO:0000256" key="1">
    <source>
        <dbReference type="ARBA" id="ARBA00004651"/>
    </source>
</evidence>
<feature type="compositionally biased region" description="Basic and acidic residues" evidence="6">
    <location>
        <begin position="403"/>
        <end position="416"/>
    </location>
</feature>
<feature type="transmembrane region" description="Helical" evidence="7">
    <location>
        <begin position="16"/>
        <end position="33"/>
    </location>
</feature>
<evidence type="ECO:0000256" key="5">
    <source>
        <dbReference type="ARBA" id="ARBA00023136"/>
    </source>
</evidence>
<feature type="transmembrane region" description="Helical" evidence="7">
    <location>
        <begin position="106"/>
        <end position="130"/>
    </location>
</feature>
<comment type="caution">
    <text evidence="9">The sequence shown here is derived from an EMBL/GenBank/DDBJ whole genome shotgun (WGS) entry which is preliminary data.</text>
</comment>
<feature type="region of interest" description="Disordered" evidence="6">
    <location>
        <begin position="393"/>
        <end position="416"/>
    </location>
</feature>
<dbReference type="AlphaFoldDB" id="A0A840NLQ2"/>
<comment type="subcellular location">
    <subcellularLocation>
        <location evidence="1">Cell membrane</location>
        <topology evidence="1">Multi-pass membrane protein</topology>
    </subcellularLocation>
</comment>
<feature type="transmembrane region" description="Helical" evidence="7">
    <location>
        <begin position="81"/>
        <end position="100"/>
    </location>
</feature>
<dbReference type="InterPro" id="IPR036259">
    <property type="entry name" value="MFS_trans_sf"/>
</dbReference>
<feature type="transmembrane region" description="Helical" evidence="7">
    <location>
        <begin position="282"/>
        <end position="312"/>
    </location>
</feature>
<dbReference type="PRINTS" id="PR01035">
    <property type="entry name" value="TCRTETA"/>
</dbReference>
<evidence type="ECO:0000256" key="2">
    <source>
        <dbReference type="ARBA" id="ARBA00022448"/>
    </source>
</evidence>
<dbReference type="InterPro" id="IPR020846">
    <property type="entry name" value="MFS_dom"/>
</dbReference>
<dbReference type="Gene3D" id="1.20.1250.20">
    <property type="entry name" value="MFS general substrate transporter like domains"/>
    <property type="match status" value="1"/>
</dbReference>
<feature type="transmembrane region" description="Helical" evidence="7">
    <location>
        <begin position="223"/>
        <end position="242"/>
    </location>
</feature>
<evidence type="ECO:0000256" key="3">
    <source>
        <dbReference type="ARBA" id="ARBA00022692"/>
    </source>
</evidence>
<dbReference type="EMBL" id="JACHIV010000001">
    <property type="protein sequence ID" value="MBB5070209.1"/>
    <property type="molecule type" value="Genomic_DNA"/>
</dbReference>
<dbReference type="InterPro" id="IPR001958">
    <property type="entry name" value="Tet-R_TetA/multi-R_MdtG-like"/>
</dbReference>
<reference evidence="9 10" key="1">
    <citation type="submission" date="2020-08" db="EMBL/GenBank/DDBJ databases">
        <title>Sequencing the genomes of 1000 actinobacteria strains.</title>
        <authorList>
            <person name="Klenk H.-P."/>
        </authorList>
    </citation>
    <scope>NUCLEOTIDE SEQUENCE [LARGE SCALE GENOMIC DNA]</scope>
    <source>
        <strain evidence="9 10">DSM 45582</strain>
    </source>
</reference>
<protein>
    <submittedName>
        <fullName evidence="9">MFS family permease</fullName>
    </submittedName>
</protein>
<evidence type="ECO:0000256" key="6">
    <source>
        <dbReference type="SAM" id="MobiDB-lite"/>
    </source>
</evidence>
<dbReference type="CDD" id="cd17325">
    <property type="entry name" value="MFS_MdtG_SLC18_like"/>
    <property type="match status" value="1"/>
</dbReference>
<proteinExistence type="predicted"/>
<dbReference type="GO" id="GO:0022857">
    <property type="term" value="F:transmembrane transporter activity"/>
    <property type="evidence" value="ECO:0007669"/>
    <property type="project" value="InterPro"/>
</dbReference>
<feature type="transmembrane region" description="Helical" evidence="7">
    <location>
        <begin position="142"/>
        <end position="164"/>
    </location>
</feature>
<dbReference type="GO" id="GO:0005886">
    <property type="term" value="C:plasma membrane"/>
    <property type="evidence" value="ECO:0007669"/>
    <property type="project" value="UniProtKB-SubCell"/>
</dbReference>
<feature type="transmembrane region" description="Helical" evidence="7">
    <location>
        <begin position="341"/>
        <end position="364"/>
    </location>
</feature>
<dbReference type="Pfam" id="PF07690">
    <property type="entry name" value="MFS_1"/>
    <property type="match status" value="2"/>
</dbReference>
<dbReference type="InterPro" id="IPR011701">
    <property type="entry name" value="MFS"/>
</dbReference>
<evidence type="ECO:0000313" key="9">
    <source>
        <dbReference type="EMBL" id="MBB5070209.1"/>
    </source>
</evidence>
<dbReference type="Proteomes" id="UP000580474">
    <property type="component" value="Unassembled WGS sequence"/>
</dbReference>
<accession>A0A840NLQ2</accession>
<feature type="transmembrane region" description="Helical" evidence="7">
    <location>
        <begin position="170"/>
        <end position="188"/>
    </location>
</feature>
<keyword evidence="4 7" id="KW-1133">Transmembrane helix</keyword>
<dbReference type="Gene3D" id="1.20.1720.10">
    <property type="entry name" value="Multidrug resistance protein D"/>
    <property type="match status" value="1"/>
</dbReference>
<evidence type="ECO:0000256" key="7">
    <source>
        <dbReference type="SAM" id="Phobius"/>
    </source>
</evidence>
<sequence length="416" mass="42656">MRTSGSGTEERLPREIWILVTGSFIVAIGMGIVSPALPAFATSFDVGVTAASFIVSAFAFMRLAFAPASGRLVAWFGERPIYVWGVSIVGVSSAACAFADSYWQLLVFRALGGTGSTMFTVSVVALLVRLSPPKQRGRASGLWATSFLLGNVSGPIIGSLLVAYSLRLPFLIYGAALFLAAFVGWLLLRNSTLAAPVKDDVPAMTVREALGSRIYRAAMLSNFSTGWAVFGVRIALIPLFVVEALHSTQAMAGVALSVFAVGNAAVIMLSGRISDRHGRKPMALLGLAVSVVGTAALGFSGSVAVFLVASLVAGVGAGLLNPAQNAAVADLLGSKGKGGPVLAAFQMSADVGAIVGPLVTGMIADAVSYEVAFGVTALTAVLALGAWLAAPETQGGPPASESVHPDTDIDPERAAK</sequence>